<dbReference type="Gene3D" id="3.30.450.20">
    <property type="entry name" value="PAS domain"/>
    <property type="match status" value="1"/>
</dbReference>
<dbReference type="PANTHER" id="PTHR47429:SF2">
    <property type="entry name" value="PROTEIN TWIN LOV 1"/>
    <property type="match status" value="1"/>
</dbReference>
<dbReference type="PROSITE" id="PS50217">
    <property type="entry name" value="BZIP"/>
    <property type="match status" value="1"/>
</dbReference>
<evidence type="ECO:0000256" key="1">
    <source>
        <dbReference type="ARBA" id="ARBA00022630"/>
    </source>
</evidence>
<dbReference type="PROSITE" id="PS50112">
    <property type="entry name" value="PAS"/>
    <property type="match status" value="1"/>
</dbReference>
<keyword evidence="1" id="KW-0285">Flavoprotein</keyword>
<dbReference type="GO" id="GO:0005634">
    <property type="term" value="C:nucleus"/>
    <property type="evidence" value="ECO:0007669"/>
    <property type="project" value="TreeGrafter"/>
</dbReference>
<dbReference type="CDD" id="cd14809">
    <property type="entry name" value="bZIP_AUREO-like"/>
    <property type="match status" value="1"/>
</dbReference>
<dbReference type="Gene3D" id="1.20.5.170">
    <property type="match status" value="1"/>
</dbReference>
<keyword evidence="3" id="KW-0157">Chromophore</keyword>
<feature type="compositionally biased region" description="Acidic residues" evidence="4">
    <location>
        <begin position="250"/>
        <end position="277"/>
    </location>
</feature>
<feature type="region of interest" description="Disordered" evidence="4">
    <location>
        <begin position="245"/>
        <end position="277"/>
    </location>
</feature>
<reference evidence="7" key="1">
    <citation type="journal article" date="2016" name="Proc. Natl. Acad. Sci. U.S.A.">
        <title>Functional and topological diversity of LOV domain photoreceptors.</title>
        <authorList>
            <person name="Glantz S.T."/>
            <person name="Carpenter E.J."/>
            <person name="Melkonian M."/>
            <person name="Gardner K.H."/>
            <person name="Boyden E.S."/>
            <person name="Wong G.K."/>
            <person name="Chow B.Y."/>
        </authorList>
    </citation>
    <scope>NUCLEOTIDE SEQUENCE</scope>
    <source>
        <strain evidence="7">ULXR_2001891</strain>
    </source>
</reference>
<dbReference type="SUPFAM" id="SSF57959">
    <property type="entry name" value="Leucine zipper domain"/>
    <property type="match status" value="1"/>
</dbReference>
<evidence type="ECO:0000259" key="6">
    <source>
        <dbReference type="PROSITE" id="PS50217"/>
    </source>
</evidence>
<evidence type="ECO:0000256" key="2">
    <source>
        <dbReference type="ARBA" id="ARBA00022643"/>
    </source>
</evidence>
<evidence type="ECO:0000256" key="4">
    <source>
        <dbReference type="SAM" id="MobiDB-lite"/>
    </source>
</evidence>
<dbReference type="GO" id="GO:0003700">
    <property type="term" value="F:DNA-binding transcription factor activity"/>
    <property type="evidence" value="ECO:0007669"/>
    <property type="project" value="InterPro"/>
</dbReference>
<dbReference type="InterPro" id="IPR000014">
    <property type="entry name" value="PAS"/>
</dbReference>
<dbReference type="EMBL" id="KU701235">
    <property type="protein sequence ID" value="AML78871.1"/>
    <property type="molecule type" value="mRNA"/>
</dbReference>
<organism evidence="7">
    <name type="scientific">Scytosiphon dotyi</name>
    <dbReference type="NCBI Taxonomy" id="180438"/>
    <lineage>
        <taxon>Eukaryota</taxon>
        <taxon>Sar</taxon>
        <taxon>Stramenopiles</taxon>
        <taxon>Ochrophyta</taxon>
        <taxon>PX clade</taxon>
        <taxon>Phaeophyceae</taxon>
        <taxon>Ectocarpales</taxon>
        <taxon>Scytosiphonaceae</taxon>
        <taxon>Scytosiphon</taxon>
    </lineage>
</organism>
<dbReference type="InterPro" id="IPR046347">
    <property type="entry name" value="bZIP_sf"/>
</dbReference>
<feature type="domain" description="PAS" evidence="5">
    <location>
        <begin position="120"/>
        <end position="193"/>
    </location>
</feature>
<protein>
    <submittedName>
        <fullName evidence="7">Putative LOV domain-containing protein</fullName>
    </submittedName>
</protein>
<feature type="compositionally biased region" description="Acidic residues" evidence="4">
    <location>
        <begin position="1"/>
        <end position="16"/>
    </location>
</feature>
<dbReference type="InterPro" id="IPR035965">
    <property type="entry name" value="PAS-like_dom_sf"/>
</dbReference>
<dbReference type="Pfam" id="PF13426">
    <property type="entry name" value="PAS_9"/>
    <property type="match status" value="1"/>
</dbReference>
<dbReference type="SMART" id="SM00091">
    <property type="entry name" value="PAS"/>
    <property type="match status" value="1"/>
</dbReference>
<dbReference type="CDD" id="cd00130">
    <property type="entry name" value="PAS"/>
    <property type="match status" value="1"/>
</dbReference>
<dbReference type="SUPFAM" id="SSF55785">
    <property type="entry name" value="PYP-like sensor domain (PAS domain)"/>
    <property type="match status" value="1"/>
</dbReference>
<dbReference type="AlphaFoldDB" id="A0A126X2D9"/>
<dbReference type="InterPro" id="IPR004827">
    <property type="entry name" value="bZIP"/>
</dbReference>
<dbReference type="SMART" id="SM00338">
    <property type="entry name" value="BRLZ"/>
    <property type="match status" value="1"/>
</dbReference>
<dbReference type="FunFam" id="3.30.450.20:FF:000135">
    <property type="entry name" value="Ptaureo1a lov2 domain"/>
    <property type="match status" value="1"/>
</dbReference>
<accession>A0A126X2D9</accession>
<dbReference type="NCBIfam" id="TIGR00229">
    <property type="entry name" value="sensory_box"/>
    <property type="match status" value="1"/>
</dbReference>
<dbReference type="PANTHER" id="PTHR47429">
    <property type="entry name" value="PROTEIN TWIN LOV 1"/>
    <property type="match status" value="1"/>
</dbReference>
<feature type="compositionally biased region" description="Basic and acidic residues" evidence="4">
    <location>
        <begin position="40"/>
        <end position="49"/>
    </location>
</feature>
<name>A0A126X2D9_9PHAE</name>
<proteinExistence type="evidence at transcript level"/>
<feature type="domain" description="BZIP" evidence="6">
    <location>
        <begin position="38"/>
        <end position="81"/>
    </location>
</feature>
<feature type="region of interest" description="Disordered" evidence="4">
    <location>
        <begin position="1"/>
        <end position="56"/>
    </location>
</feature>
<evidence type="ECO:0000313" key="7">
    <source>
        <dbReference type="EMBL" id="AML78871.1"/>
    </source>
</evidence>
<sequence length="277" mass="30841">MSAMDEDDDDDDDDDGVVGKRGSGTGKRPRQGGRNMTEQQRLDRRERNREHAKRSRVRKKFLLESLQKSVTSLQEENEKLRGAIRANLGAEEAKELLAQTESSSLIASKPGDATKVLDDPDYSLVKALQTAQQNFVITDPTLPDNPIVFASQGFLELTGYTLDQVLGRNCRFLQGPDTDPKAVEKIRKAIEKGMDTSVCLRNYRVDGAMFWNQFFIAALRDSEGAVINYVGVQCKVDEDFVRAVQRTEGEEAEGDGEEDEEEDEEGQSDADDKDAIG</sequence>
<evidence type="ECO:0000259" key="5">
    <source>
        <dbReference type="PROSITE" id="PS50112"/>
    </source>
</evidence>
<dbReference type="Pfam" id="PF07716">
    <property type="entry name" value="bZIP_2"/>
    <property type="match status" value="1"/>
</dbReference>
<evidence type="ECO:0000256" key="3">
    <source>
        <dbReference type="ARBA" id="ARBA00022991"/>
    </source>
</evidence>
<keyword evidence="2" id="KW-0288">FMN</keyword>